<comment type="caution">
    <text evidence="2">The sequence shown here is derived from an EMBL/GenBank/DDBJ whole genome shotgun (WGS) entry which is preliminary data.</text>
</comment>
<organism evidence="2 3">
    <name type="scientific">Senna tora</name>
    <dbReference type="NCBI Taxonomy" id="362788"/>
    <lineage>
        <taxon>Eukaryota</taxon>
        <taxon>Viridiplantae</taxon>
        <taxon>Streptophyta</taxon>
        <taxon>Embryophyta</taxon>
        <taxon>Tracheophyta</taxon>
        <taxon>Spermatophyta</taxon>
        <taxon>Magnoliopsida</taxon>
        <taxon>eudicotyledons</taxon>
        <taxon>Gunneridae</taxon>
        <taxon>Pentapetalae</taxon>
        <taxon>rosids</taxon>
        <taxon>fabids</taxon>
        <taxon>Fabales</taxon>
        <taxon>Fabaceae</taxon>
        <taxon>Caesalpinioideae</taxon>
        <taxon>Cassia clade</taxon>
        <taxon>Senna</taxon>
    </lineage>
</organism>
<evidence type="ECO:0000313" key="2">
    <source>
        <dbReference type="EMBL" id="KAF7827624.1"/>
    </source>
</evidence>
<dbReference type="Pfam" id="PF10536">
    <property type="entry name" value="PMD"/>
    <property type="match status" value="1"/>
</dbReference>
<keyword evidence="3" id="KW-1185">Reference proteome</keyword>
<dbReference type="InterPro" id="IPR044824">
    <property type="entry name" value="MAIN-like"/>
</dbReference>
<gene>
    <name evidence="2" type="ORF">G2W53_018788</name>
</gene>
<name>A0A834U138_9FABA</name>
<feature type="domain" description="Aminotransferase-like plant mobile" evidence="1">
    <location>
        <begin position="57"/>
        <end position="417"/>
    </location>
</feature>
<reference evidence="2" key="1">
    <citation type="submission" date="2020-09" db="EMBL/GenBank/DDBJ databases">
        <title>Genome-Enabled Discovery of Anthraquinone Biosynthesis in Senna tora.</title>
        <authorList>
            <person name="Kang S.-H."/>
            <person name="Pandey R.P."/>
            <person name="Lee C.-M."/>
            <person name="Sim J.-S."/>
            <person name="Jeong J.-T."/>
            <person name="Choi B.-S."/>
            <person name="Jung M."/>
            <person name="Ginzburg D."/>
            <person name="Zhao K."/>
            <person name="Won S.Y."/>
            <person name="Oh T.-J."/>
            <person name="Yu Y."/>
            <person name="Kim N.-H."/>
            <person name="Lee O.R."/>
            <person name="Lee T.-H."/>
            <person name="Bashyal P."/>
            <person name="Kim T.-S."/>
            <person name="Lee W.-H."/>
            <person name="Kawkins C."/>
            <person name="Kim C.-K."/>
            <person name="Kim J.S."/>
            <person name="Ahn B.O."/>
            <person name="Rhee S.Y."/>
            <person name="Sohng J.K."/>
        </authorList>
    </citation>
    <scope>NUCLEOTIDE SEQUENCE</scope>
    <source>
        <tissue evidence="2">Leaf</tissue>
    </source>
</reference>
<accession>A0A834U138</accession>
<dbReference type="AlphaFoldDB" id="A0A834U138"/>
<sequence length="660" mass="75874">MIRPGPEDPSLLTLQTKHISEAIWQGHDERTLKFRRWGKENDGRPPARIVHYLKAAGFYGVSRLPHTNFESSLVSALVERWRPETHTFHLPQGECTITLEDVALQLGLPCEGIPVVARTDLDWRICCRQWLGVEPPTEHMKGQRVSLLWLQENFSDLAEDASDEVVQQFARAYILRLIGGFLMVDHSSRYVYLMYLPLLADLEYARNFSWGSAVLAHLYRELCNATNPTQKEIAGCLTLVHFWAWDHFPWMAPQQMPYEDPHTDEYDTPPPLGIRWARMSRSIRPPVIVKKQYRMKFDLMTEDEIVWRPYESLQIAPYYNNFSIIWRAHVPLLCFHILEWHQPDRVLRQFGYDQPIPQAPVDLEHAHTTKLTGKTDINWLEKYDIYILQWNNWQHRVSIVNGMARPLRRNSEYMRWYSRHTRRWIDPDSATSGHVANEAVAARELIRGHEDQELDQRMDRHCISTLQSIGEVIETLDMEQQMAPQSQQFDVPRMPQGGSRRGTRGYHAARDPILPAEGFYMGSMPQQHGFQGDAGNVGGNFGASSSSVPMAGGFGVSSARTPLNTAFIDSARFASATDDMIARWRSEIRQTPILVLITWVRRCRKKKRHAPPVSPSTTANARGKHFLFPSCDVAISNVPVYFPYKNVPSICTMGFTCSKP</sequence>
<dbReference type="GO" id="GO:0010073">
    <property type="term" value="P:meristem maintenance"/>
    <property type="evidence" value="ECO:0007669"/>
    <property type="project" value="InterPro"/>
</dbReference>
<dbReference type="Proteomes" id="UP000634136">
    <property type="component" value="Unassembled WGS sequence"/>
</dbReference>
<dbReference type="EMBL" id="JAAIUW010000006">
    <property type="protein sequence ID" value="KAF7827624.1"/>
    <property type="molecule type" value="Genomic_DNA"/>
</dbReference>
<proteinExistence type="predicted"/>
<protein>
    <submittedName>
        <fullName evidence="2">Serine/threonine-protein phosphatase 7 long form-like protein</fullName>
    </submittedName>
</protein>
<evidence type="ECO:0000313" key="3">
    <source>
        <dbReference type="Proteomes" id="UP000634136"/>
    </source>
</evidence>
<dbReference type="PANTHER" id="PTHR46033">
    <property type="entry name" value="PROTEIN MAIN-LIKE 2"/>
    <property type="match status" value="1"/>
</dbReference>
<dbReference type="InterPro" id="IPR019557">
    <property type="entry name" value="AminoTfrase-like_pln_mobile"/>
</dbReference>
<dbReference type="OrthoDB" id="1939467at2759"/>
<evidence type="ECO:0000259" key="1">
    <source>
        <dbReference type="Pfam" id="PF10536"/>
    </source>
</evidence>
<dbReference type="PANTHER" id="PTHR46033:SF8">
    <property type="entry name" value="PROTEIN MAINTENANCE OF MERISTEMS-LIKE"/>
    <property type="match status" value="1"/>
</dbReference>